<dbReference type="SMART" id="SM00345">
    <property type="entry name" value="HTH_GNTR"/>
    <property type="match status" value="1"/>
</dbReference>
<dbReference type="SUPFAM" id="SSF46785">
    <property type="entry name" value="Winged helix' DNA-binding domain"/>
    <property type="match status" value="1"/>
</dbReference>
<dbReference type="Pfam" id="PF07702">
    <property type="entry name" value="UTRA"/>
    <property type="match status" value="1"/>
</dbReference>
<dbReference type="InterPro" id="IPR011663">
    <property type="entry name" value="UTRA"/>
</dbReference>
<name>A0A238J0M5_9RHOB</name>
<dbReference type="AlphaFoldDB" id="A0A238J0M5"/>
<dbReference type="SMART" id="SM00866">
    <property type="entry name" value="UTRA"/>
    <property type="match status" value="1"/>
</dbReference>
<keyword evidence="1" id="KW-0805">Transcription regulation</keyword>
<dbReference type="Pfam" id="PF00392">
    <property type="entry name" value="GntR"/>
    <property type="match status" value="1"/>
</dbReference>
<dbReference type="Gene3D" id="3.40.1410.10">
    <property type="entry name" value="Chorismate lyase-like"/>
    <property type="match status" value="1"/>
</dbReference>
<dbReference type="InterPro" id="IPR050679">
    <property type="entry name" value="Bact_HTH_transcr_reg"/>
</dbReference>
<dbReference type="InterPro" id="IPR036390">
    <property type="entry name" value="WH_DNA-bd_sf"/>
</dbReference>
<dbReference type="CDD" id="cd07377">
    <property type="entry name" value="WHTH_GntR"/>
    <property type="match status" value="1"/>
</dbReference>
<keyword evidence="6" id="KW-1185">Reference proteome</keyword>
<dbReference type="Proteomes" id="UP000201838">
    <property type="component" value="Unassembled WGS sequence"/>
</dbReference>
<keyword evidence="2" id="KW-0238">DNA-binding</keyword>
<dbReference type="GO" id="GO:0003677">
    <property type="term" value="F:DNA binding"/>
    <property type="evidence" value="ECO:0007669"/>
    <property type="project" value="UniProtKB-KW"/>
</dbReference>
<evidence type="ECO:0000313" key="6">
    <source>
        <dbReference type="Proteomes" id="UP000201838"/>
    </source>
</evidence>
<proteinExistence type="predicted"/>
<dbReference type="EMBL" id="FXXQ01000006">
    <property type="protein sequence ID" value="SMX23861.1"/>
    <property type="molecule type" value="Genomic_DNA"/>
</dbReference>
<sequence length="233" mass="26155">MPDTSALPKYVQTAELLIREIAAGRLADGARLPPERDMAGELDVSVGTLRKALNDLADKGLLERIQGSGNYVRHRADAAGVYAFFRLELIDGGGLPTADLLSVERMEKSADLPEFGASRDAHRIRRLRRLSGRPAALEEIWLDAHWAQTVRREDLLDSLYYYYRTRLGLWIARAEDRIGVDAVPDWAVEDFKPTPGTAAGYIERWGRANDGAIAEYSRTWFDPAVARYIARIR</sequence>
<dbReference type="GO" id="GO:0045892">
    <property type="term" value="P:negative regulation of DNA-templated transcription"/>
    <property type="evidence" value="ECO:0007669"/>
    <property type="project" value="TreeGrafter"/>
</dbReference>
<evidence type="ECO:0000256" key="1">
    <source>
        <dbReference type="ARBA" id="ARBA00023015"/>
    </source>
</evidence>
<dbReference type="GO" id="GO:0003700">
    <property type="term" value="F:DNA-binding transcription factor activity"/>
    <property type="evidence" value="ECO:0007669"/>
    <property type="project" value="InterPro"/>
</dbReference>
<dbReference type="Gene3D" id="1.10.10.10">
    <property type="entry name" value="Winged helix-like DNA-binding domain superfamily/Winged helix DNA-binding domain"/>
    <property type="match status" value="1"/>
</dbReference>
<organism evidence="5 6">
    <name type="scientific">Boseongicola aestuarii</name>
    <dbReference type="NCBI Taxonomy" id="1470561"/>
    <lineage>
        <taxon>Bacteria</taxon>
        <taxon>Pseudomonadati</taxon>
        <taxon>Pseudomonadota</taxon>
        <taxon>Alphaproteobacteria</taxon>
        <taxon>Rhodobacterales</taxon>
        <taxon>Paracoccaceae</taxon>
        <taxon>Boseongicola</taxon>
    </lineage>
</organism>
<dbReference type="PROSITE" id="PS50949">
    <property type="entry name" value="HTH_GNTR"/>
    <property type="match status" value="1"/>
</dbReference>
<dbReference type="InterPro" id="IPR028978">
    <property type="entry name" value="Chorismate_lyase_/UTRA_dom_sf"/>
</dbReference>
<dbReference type="InterPro" id="IPR000524">
    <property type="entry name" value="Tscrpt_reg_HTH_GntR"/>
</dbReference>
<dbReference type="OrthoDB" id="9794015at2"/>
<dbReference type="InterPro" id="IPR036388">
    <property type="entry name" value="WH-like_DNA-bd_sf"/>
</dbReference>
<protein>
    <submittedName>
        <fullName evidence="5">HTH-type transcriptional repressor YvoA</fullName>
    </submittedName>
</protein>
<evidence type="ECO:0000256" key="2">
    <source>
        <dbReference type="ARBA" id="ARBA00023125"/>
    </source>
</evidence>
<gene>
    <name evidence="5" type="primary">yvoA_2</name>
    <name evidence="5" type="ORF">BOA8489_01974</name>
</gene>
<evidence type="ECO:0000313" key="5">
    <source>
        <dbReference type="EMBL" id="SMX23861.1"/>
    </source>
</evidence>
<keyword evidence="3" id="KW-0804">Transcription</keyword>
<dbReference type="PANTHER" id="PTHR44846">
    <property type="entry name" value="MANNOSYL-D-GLYCERATE TRANSPORT/METABOLISM SYSTEM REPRESSOR MNGR-RELATED"/>
    <property type="match status" value="1"/>
</dbReference>
<evidence type="ECO:0000256" key="3">
    <source>
        <dbReference type="ARBA" id="ARBA00023163"/>
    </source>
</evidence>
<dbReference type="PANTHER" id="PTHR44846:SF17">
    <property type="entry name" value="GNTR-FAMILY TRANSCRIPTIONAL REGULATOR"/>
    <property type="match status" value="1"/>
</dbReference>
<accession>A0A238J0M5</accession>
<dbReference type="RefSeq" id="WP_093974008.1">
    <property type="nucleotide sequence ID" value="NZ_FXXQ01000006.1"/>
</dbReference>
<feature type="domain" description="HTH gntR-type" evidence="4">
    <location>
        <begin position="7"/>
        <end position="75"/>
    </location>
</feature>
<dbReference type="SUPFAM" id="SSF64288">
    <property type="entry name" value="Chorismate lyase-like"/>
    <property type="match status" value="1"/>
</dbReference>
<evidence type="ECO:0000259" key="4">
    <source>
        <dbReference type="PROSITE" id="PS50949"/>
    </source>
</evidence>
<reference evidence="5 6" key="1">
    <citation type="submission" date="2017-05" db="EMBL/GenBank/DDBJ databases">
        <authorList>
            <person name="Song R."/>
            <person name="Chenine A.L."/>
            <person name="Ruprecht R.M."/>
        </authorList>
    </citation>
    <scope>NUCLEOTIDE SEQUENCE [LARGE SCALE GENOMIC DNA]</scope>
    <source>
        <strain evidence="5 6">CECT 8489</strain>
    </source>
</reference>